<comment type="caution">
    <text evidence="3">The sequence shown here is derived from an EMBL/GenBank/DDBJ whole genome shotgun (WGS) entry which is preliminary data.</text>
</comment>
<evidence type="ECO:0000256" key="1">
    <source>
        <dbReference type="SAM" id="MobiDB-lite"/>
    </source>
</evidence>
<feature type="region of interest" description="Disordered" evidence="1">
    <location>
        <begin position="114"/>
        <end position="142"/>
    </location>
</feature>
<proteinExistence type="predicted"/>
<gene>
    <name evidence="3" type="ORF">N7468_008798</name>
</gene>
<evidence type="ECO:0000259" key="2">
    <source>
        <dbReference type="PROSITE" id="PS50020"/>
    </source>
</evidence>
<organism evidence="3 4">
    <name type="scientific">Penicillium chermesinum</name>
    <dbReference type="NCBI Taxonomy" id="63820"/>
    <lineage>
        <taxon>Eukaryota</taxon>
        <taxon>Fungi</taxon>
        <taxon>Dikarya</taxon>
        <taxon>Ascomycota</taxon>
        <taxon>Pezizomycotina</taxon>
        <taxon>Eurotiomycetes</taxon>
        <taxon>Eurotiomycetidae</taxon>
        <taxon>Eurotiales</taxon>
        <taxon>Aspergillaceae</taxon>
        <taxon>Penicillium</taxon>
    </lineage>
</organism>
<sequence>MAVPHHLNSGPLQAPPPPLPQGWIQEWEPSTRRAFFVDTNSGRSQWEPPYGPPAGGGYYAPPPGPPGYGGGYQQTVVVEEQRNDSGGGSSAGKMMAAGVGGLAVGALAGGFIEHEIDENNEEDEREAYEDGREDQYEDDGGW</sequence>
<name>A0A9W9NJ59_9EURO</name>
<feature type="region of interest" description="Disordered" evidence="1">
    <location>
        <begin position="39"/>
        <end position="72"/>
    </location>
</feature>
<reference evidence="3" key="1">
    <citation type="submission" date="2022-11" db="EMBL/GenBank/DDBJ databases">
        <authorList>
            <person name="Petersen C."/>
        </authorList>
    </citation>
    <scope>NUCLEOTIDE SEQUENCE</scope>
    <source>
        <strain evidence="3">IBT 19713</strain>
    </source>
</reference>
<dbReference type="AlphaFoldDB" id="A0A9W9NJ59"/>
<evidence type="ECO:0000313" key="4">
    <source>
        <dbReference type="Proteomes" id="UP001150941"/>
    </source>
</evidence>
<dbReference type="PROSITE" id="PS01159">
    <property type="entry name" value="WW_DOMAIN_1"/>
    <property type="match status" value="1"/>
</dbReference>
<dbReference type="GeneID" id="83205397"/>
<feature type="domain" description="WW" evidence="2">
    <location>
        <begin position="17"/>
        <end position="51"/>
    </location>
</feature>
<feature type="region of interest" description="Disordered" evidence="1">
    <location>
        <begin position="1"/>
        <end position="24"/>
    </location>
</feature>
<dbReference type="SUPFAM" id="SSF51045">
    <property type="entry name" value="WW domain"/>
    <property type="match status" value="1"/>
</dbReference>
<dbReference type="Gene3D" id="2.20.70.10">
    <property type="match status" value="1"/>
</dbReference>
<dbReference type="InterPro" id="IPR001202">
    <property type="entry name" value="WW_dom"/>
</dbReference>
<dbReference type="SMART" id="SM00456">
    <property type="entry name" value="WW"/>
    <property type="match status" value="1"/>
</dbReference>
<protein>
    <recommendedName>
        <fullName evidence="2">WW domain-containing protein</fullName>
    </recommendedName>
</protein>
<evidence type="ECO:0000313" key="3">
    <source>
        <dbReference type="EMBL" id="KAJ5219594.1"/>
    </source>
</evidence>
<dbReference type="EMBL" id="JAPQKS010000007">
    <property type="protein sequence ID" value="KAJ5219594.1"/>
    <property type="molecule type" value="Genomic_DNA"/>
</dbReference>
<dbReference type="InterPro" id="IPR036020">
    <property type="entry name" value="WW_dom_sf"/>
</dbReference>
<reference evidence="3" key="2">
    <citation type="journal article" date="2023" name="IMA Fungus">
        <title>Comparative genomic study of the Penicillium genus elucidates a diverse pangenome and 15 lateral gene transfer events.</title>
        <authorList>
            <person name="Petersen C."/>
            <person name="Sorensen T."/>
            <person name="Nielsen M.R."/>
            <person name="Sondergaard T.E."/>
            <person name="Sorensen J.L."/>
            <person name="Fitzpatrick D.A."/>
            <person name="Frisvad J.C."/>
            <person name="Nielsen K.L."/>
        </authorList>
    </citation>
    <scope>NUCLEOTIDE SEQUENCE</scope>
    <source>
        <strain evidence="3">IBT 19713</strain>
    </source>
</reference>
<accession>A0A9W9NJ59</accession>
<dbReference type="RefSeq" id="XP_058326424.1">
    <property type="nucleotide sequence ID" value="XM_058478094.1"/>
</dbReference>
<dbReference type="PROSITE" id="PS50020">
    <property type="entry name" value="WW_DOMAIN_2"/>
    <property type="match status" value="1"/>
</dbReference>
<keyword evidence="4" id="KW-1185">Reference proteome</keyword>
<dbReference type="Proteomes" id="UP001150941">
    <property type="component" value="Unassembled WGS sequence"/>
</dbReference>
<feature type="compositionally biased region" description="Acidic residues" evidence="1">
    <location>
        <begin position="115"/>
        <end position="127"/>
    </location>
</feature>
<dbReference type="Pfam" id="PF00397">
    <property type="entry name" value="WW"/>
    <property type="match status" value="1"/>
</dbReference>